<gene>
    <name evidence="2" type="ORF">E2C01_087033</name>
</gene>
<evidence type="ECO:0000256" key="1">
    <source>
        <dbReference type="SAM" id="MobiDB-lite"/>
    </source>
</evidence>
<evidence type="ECO:0000313" key="3">
    <source>
        <dbReference type="Proteomes" id="UP000324222"/>
    </source>
</evidence>
<dbReference type="Proteomes" id="UP000324222">
    <property type="component" value="Unassembled WGS sequence"/>
</dbReference>
<dbReference type="EMBL" id="VSRR010089652">
    <property type="protein sequence ID" value="MPC91966.1"/>
    <property type="molecule type" value="Genomic_DNA"/>
</dbReference>
<feature type="compositionally biased region" description="Low complexity" evidence="1">
    <location>
        <begin position="36"/>
        <end position="55"/>
    </location>
</feature>
<feature type="compositionally biased region" description="Pro residues" evidence="1">
    <location>
        <begin position="56"/>
        <end position="65"/>
    </location>
</feature>
<feature type="compositionally biased region" description="Polar residues" evidence="1">
    <location>
        <begin position="75"/>
        <end position="84"/>
    </location>
</feature>
<keyword evidence="3" id="KW-1185">Reference proteome</keyword>
<accession>A0A5B7JCZ8</accession>
<protein>
    <submittedName>
        <fullName evidence="2">Uncharacterized protein</fullName>
    </submittedName>
</protein>
<evidence type="ECO:0000313" key="2">
    <source>
        <dbReference type="EMBL" id="MPC91966.1"/>
    </source>
</evidence>
<sequence length="103" mass="10824">MVTRTCINPLFPPSHSPPYPNPTPTIPPSLAPSPPTTTTSSSSSFSSSSFSYSSHSPPPPLPNAPTPSTHLGPASQLNFKSLSPQHAKSQLPLVLFSCQMKKG</sequence>
<name>A0A5B7JCZ8_PORTR</name>
<dbReference type="AlphaFoldDB" id="A0A5B7JCZ8"/>
<comment type="caution">
    <text evidence="2">The sequence shown here is derived from an EMBL/GenBank/DDBJ whole genome shotgun (WGS) entry which is preliminary data.</text>
</comment>
<organism evidence="2 3">
    <name type="scientific">Portunus trituberculatus</name>
    <name type="common">Swimming crab</name>
    <name type="synonym">Neptunus trituberculatus</name>
    <dbReference type="NCBI Taxonomy" id="210409"/>
    <lineage>
        <taxon>Eukaryota</taxon>
        <taxon>Metazoa</taxon>
        <taxon>Ecdysozoa</taxon>
        <taxon>Arthropoda</taxon>
        <taxon>Crustacea</taxon>
        <taxon>Multicrustacea</taxon>
        <taxon>Malacostraca</taxon>
        <taxon>Eumalacostraca</taxon>
        <taxon>Eucarida</taxon>
        <taxon>Decapoda</taxon>
        <taxon>Pleocyemata</taxon>
        <taxon>Brachyura</taxon>
        <taxon>Eubrachyura</taxon>
        <taxon>Portunoidea</taxon>
        <taxon>Portunidae</taxon>
        <taxon>Portuninae</taxon>
        <taxon>Portunus</taxon>
    </lineage>
</organism>
<proteinExistence type="predicted"/>
<feature type="compositionally biased region" description="Pro residues" evidence="1">
    <location>
        <begin position="10"/>
        <end position="35"/>
    </location>
</feature>
<reference evidence="2 3" key="1">
    <citation type="submission" date="2019-05" db="EMBL/GenBank/DDBJ databases">
        <title>Another draft genome of Portunus trituberculatus and its Hox gene families provides insights of decapod evolution.</title>
        <authorList>
            <person name="Jeong J.-H."/>
            <person name="Song I."/>
            <person name="Kim S."/>
            <person name="Choi T."/>
            <person name="Kim D."/>
            <person name="Ryu S."/>
            <person name="Kim W."/>
        </authorList>
    </citation>
    <scope>NUCLEOTIDE SEQUENCE [LARGE SCALE GENOMIC DNA]</scope>
    <source>
        <tissue evidence="2">Muscle</tissue>
    </source>
</reference>
<feature type="region of interest" description="Disordered" evidence="1">
    <location>
        <begin position="1"/>
        <end position="84"/>
    </location>
</feature>